<evidence type="ECO:0000313" key="1">
    <source>
        <dbReference type="EMBL" id="GGG18468.1"/>
    </source>
</evidence>
<dbReference type="EMBL" id="BMGR01000014">
    <property type="protein sequence ID" value="GGG18468.1"/>
    <property type="molecule type" value="Genomic_DNA"/>
</dbReference>
<dbReference type="RefSeq" id="WP_188532754.1">
    <property type="nucleotide sequence ID" value="NZ_BMGR01000014.1"/>
</dbReference>
<proteinExistence type="predicted"/>
<keyword evidence="2" id="KW-1185">Reference proteome</keyword>
<dbReference type="AlphaFoldDB" id="A0A917G1S6"/>
<reference evidence="1" key="1">
    <citation type="journal article" date="2014" name="Int. J. Syst. Evol. Microbiol.">
        <title>Complete genome sequence of Corynebacterium casei LMG S-19264T (=DSM 44701T), isolated from a smear-ripened cheese.</title>
        <authorList>
            <consortium name="US DOE Joint Genome Institute (JGI-PGF)"/>
            <person name="Walter F."/>
            <person name="Albersmeier A."/>
            <person name="Kalinowski J."/>
            <person name="Ruckert C."/>
        </authorList>
    </citation>
    <scope>NUCLEOTIDE SEQUENCE</scope>
    <source>
        <strain evidence="1">CGMCC 1.12987</strain>
    </source>
</reference>
<gene>
    <name evidence="1" type="ORF">GCM10010916_39110</name>
</gene>
<accession>A0A917G1S6</accession>
<comment type="caution">
    <text evidence="1">The sequence shown here is derived from an EMBL/GenBank/DDBJ whole genome shotgun (WGS) entry which is preliminary data.</text>
</comment>
<reference evidence="1" key="2">
    <citation type="submission" date="2020-09" db="EMBL/GenBank/DDBJ databases">
        <authorList>
            <person name="Sun Q."/>
            <person name="Zhou Y."/>
        </authorList>
    </citation>
    <scope>NUCLEOTIDE SEQUENCE</scope>
    <source>
        <strain evidence="1">CGMCC 1.12987</strain>
    </source>
</reference>
<sequence>MKIQTCDCYGTDANCNVCGGSGKVPSGISRIRALDDKLTAISNTLRQGGVDPEWIPQGDPVVVFYLAQKNGMTQMVREYLATLKELVEAVQTEAS</sequence>
<dbReference type="Proteomes" id="UP000644756">
    <property type="component" value="Unassembled WGS sequence"/>
</dbReference>
<evidence type="ECO:0000313" key="2">
    <source>
        <dbReference type="Proteomes" id="UP000644756"/>
    </source>
</evidence>
<name>A0A917G1S6_9BACL</name>
<organism evidence="1 2">
    <name type="scientific">Paenibacillus abyssi</name>
    <dbReference type="NCBI Taxonomy" id="1340531"/>
    <lineage>
        <taxon>Bacteria</taxon>
        <taxon>Bacillati</taxon>
        <taxon>Bacillota</taxon>
        <taxon>Bacilli</taxon>
        <taxon>Bacillales</taxon>
        <taxon>Paenibacillaceae</taxon>
        <taxon>Paenibacillus</taxon>
    </lineage>
</organism>
<protein>
    <submittedName>
        <fullName evidence="1">Uncharacterized protein</fullName>
    </submittedName>
</protein>